<dbReference type="NCBIfam" id="NF033632">
    <property type="entry name" value="SLATT_4"/>
    <property type="match status" value="1"/>
</dbReference>
<evidence type="ECO:0000313" key="4">
    <source>
        <dbReference type="Proteomes" id="UP001059480"/>
    </source>
</evidence>
<keyword evidence="1" id="KW-0812">Transmembrane</keyword>
<dbReference type="Pfam" id="PF18186">
    <property type="entry name" value="SLATT_4"/>
    <property type="match status" value="1"/>
</dbReference>
<reference evidence="3" key="3">
    <citation type="journal article" date="2023" name="Microbiol. Resour. Announc.">
        <title>Draft Genome Sequence of Granulicatella sp. Strain S8, Isolated from a Marine Fish, Seriola quinqueradiata.</title>
        <authorList>
            <person name="Lee M."/>
            <person name="Farooq A."/>
            <person name="Jeong J.B."/>
            <person name="Jung M.Y."/>
        </authorList>
    </citation>
    <scope>NUCLEOTIDE SEQUENCE</scope>
    <source>
        <strain evidence="3">S8</strain>
    </source>
</reference>
<comment type="caution">
    <text evidence="3">The sequence shown here is derived from an EMBL/GenBank/DDBJ whole genome shotgun (WGS) entry which is preliminary data.</text>
</comment>
<gene>
    <name evidence="3" type="ORF">NPA36_02395</name>
</gene>
<reference evidence="3" key="2">
    <citation type="journal article" date="2023" name="Curr. Microbiol.">
        <title>Granulicatella seriolae sp. nov., a Novel Facultative Anaerobe Isolated from Yellowtail Marine Fish.</title>
        <authorList>
            <person name="Lee M."/>
            <person name="Choi Y.J."/>
            <person name="Farooq A."/>
            <person name="Jeong J.B."/>
            <person name="Jung M.Y."/>
        </authorList>
    </citation>
    <scope>NUCLEOTIDE SEQUENCE</scope>
    <source>
        <strain evidence="3">S8</strain>
    </source>
</reference>
<dbReference type="RefSeq" id="WP_256944508.1">
    <property type="nucleotide sequence ID" value="NZ_JANHNZ010000002.1"/>
</dbReference>
<feature type="transmembrane region" description="Helical" evidence="1">
    <location>
        <begin position="36"/>
        <end position="56"/>
    </location>
</feature>
<name>A0ABT1WMS2_9LACT</name>
<evidence type="ECO:0000313" key="3">
    <source>
        <dbReference type="EMBL" id="MCQ9209390.1"/>
    </source>
</evidence>
<dbReference type="EMBL" id="JANHNZ010000002">
    <property type="protein sequence ID" value="MCQ9209390.1"/>
    <property type="molecule type" value="Genomic_DNA"/>
</dbReference>
<accession>A0ABT1WMS2</accession>
<feature type="transmembrane region" description="Helical" evidence="1">
    <location>
        <begin position="68"/>
        <end position="86"/>
    </location>
</feature>
<keyword evidence="4" id="KW-1185">Reference proteome</keyword>
<keyword evidence="1" id="KW-0472">Membrane</keyword>
<organism evidence="3 4">
    <name type="scientific">Granulicatella seriolae</name>
    <dbReference type="NCBI Taxonomy" id="2967226"/>
    <lineage>
        <taxon>Bacteria</taxon>
        <taxon>Bacillati</taxon>
        <taxon>Bacillota</taxon>
        <taxon>Bacilli</taxon>
        <taxon>Lactobacillales</taxon>
        <taxon>Carnobacteriaceae</taxon>
        <taxon>Granulicatella</taxon>
    </lineage>
</organism>
<evidence type="ECO:0000256" key="1">
    <source>
        <dbReference type="SAM" id="Phobius"/>
    </source>
</evidence>
<dbReference type="InterPro" id="IPR040811">
    <property type="entry name" value="SLATT_4"/>
</dbReference>
<sequence>MNDNSIRSLKQRRADAIYGKKKHFNASYRQQKYDSALSWISIILSALTSVSLLPSLKDTFALYLEDTFLNHVMFLLPLILTIVLAAQKNFKYKEFSEKNYQIGCSYLEISKEISNFLSFIDDEMIEGIEIQEKLEDIQKRLNEIDRLATNTKVKKSDYIKTKEGLNSGEETYTEQELDGWQNIK</sequence>
<proteinExistence type="predicted"/>
<feature type="domain" description="SMODS and SLOG-associating 2TM effector" evidence="2">
    <location>
        <begin position="9"/>
        <end position="174"/>
    </location>
</feature>
<evidence type="ECO:0000259" key="2">
    <source>
        <dbReference type="Pfam" id="PF18186"/>
    </source>
</evidence>
<reference evidence="3" key="1">
    <citation type="submission" date="2022-07" db="EMBL/GenBank/DDBJ databases">
        <authorList>
            <person name="Jung M.-Y."/>
            <person name="Lee M."/>
        </authorList>
    </citation>
    <scope>NUCLEOTIDE SEQUENCE</scope>
    <source>
        <strain evidence="3">S8</strain>
    </source>
</reference>
<dbReference type="Proteomes" id="UP001059480">
    <property type="component" value="Unassembled WGS sequence"/>
</dbReference>
<keyword evidence="1" id="KW-1133">Transmembrane helix</keyword>
<protein>
    <submittedName>
        <fullName evidence="3">SLATT domain-containing protein</fullName>
    </submittedName>
</protein>